<dbReference type="EMBL" id="MIJE01000022">
    <property type="protein sequence ID" value="OEF97148.1"/>
    <property type="molecule type" value="Genomic_DNA"/>
</dbReference>
<organism evidence="1 2">
    <name type="scientific">Desulfuribacillus alkaliarsenatis</name>
    <dbReference type="NCBI Taxonomy" id="766136"/>
    <lineage>
        <taxon>Bacteria</taxon>
        <taxon>Bacillati</taxon>
        <taxon>Bacillota</taxon>
        <taxon>Desulfuribacillia</taxon>
        <taxon>Desulfuribacillales</taxon>
        <taxon>Desulfuribacillaceae</taxon>
        <taxon>Desulfuribacillus</taxon>
    </lineage>
</organism>
<dbReference type="STRING" id="766136.BHF68_06005"/>
<dbReference type="AlphaFoldDB" id="A0A1E5G2C6"/>
<dbReference type="RefSeq" id="WP_069643194.1">
    <property type="nucleotide sequence ID" value="NZ_MIJE01000022.1"/>
</dbReference>
<accession>A0A1E5G2C6</accession>
<dbReference type="Pfam" id="PF18982">
    <property type="entry name" value="JetA"/>
    <property type="match status" value="1"/>
</dbReference>
<sequence>MQKLFDVIPENFFQLLIGKNKYIYAEALILLYEQSQYTRFGVPYEDMRDIFQELLETHYQNGITVYFGEDADGLDDMEGPNKSNNVAVNKIIEQLSTEEVSRAQANLLLRRLDSLKWIQIETRDRFQQYIVLPNYTSRILNVFKDLCEDRVVEYQRFAFVTYNLLAGEEAKRRPAFVVLEAREYTIEFQQELIALYQNMKHHMEEIVQQSSIEEVLEHHFDVYKAQILDKSYHRLKTSDHVSRYRFQILDKVRKWLLDKNLMEETVIDALKDNTYKTKEDAESDIRNALYDIEKIYQELDEIIYQIDLRHNQYLKSSYDRARYLSQKNQGFDQQVIDLLAAISDMYDNCMEDSFATDCLIQLNHIAPISRKSFYSPRTKREEHTPEKHVIKNIPDELKNQIKKDQIDRFKKSINKKKVEQFIFDKLKNRSEMEIKELSPTSLEEYLMLGYVFLYGNDKGTRFCIRRSTDRVIISIGQYRFNNHIITIK</sequence>
<evidence type="ECO:0000313" key="2">
    <source>
        <dbReference type="Proteomes" id="UP000094296"/>
    </source>
</evidence>
<name>A0A1E5G2C6_9FIRM</name>
<evidence type="ECO:0008006" key="3">
    <source>
        <dbReference type="Google" id="ProtNLM"/>
    </source>
</evidence>
<reference evidence="1 2" key="1">
    <citation type="submission" date="2016-09" db="EMBL/GenBank/DDBJ databases">
        <title>Draft genome sequence for the type strain of Desulfuribacillus alkaliarsenatis AHT28, an obligately anaerobic, sulfidogenic bacterium isolated from Russian soda lake sediments.</title>
        <authorList>
            <person name="Abin C.A."/>
            <person name="Hollibaugh J.T."/>
        </authorList>
    </citation>
    <scope>NUCLEOTIDE SEQUENCE [LARGE SCALE GENOMIC DNA]</scope>
    <source>
        <strain evidence="1 2">AHT28</strain>
    </source>
</reference>
<evidence type="ECO:0000313" key="1">
    <source>
        <dbReference type="EMBL" id="OEF97148.1"/>
    </source>
</evidence>
<dbReference type="InterPro" id="IPR043773">
    <property type="entry name" value="JetA"/>
</dbReference>
<keyword evidence="2" id="KW-1185">Reference proteome</keyword>
<dbReference type="Proteomes" id="UP000094296">
    <property type="component" value="Unassembled WGS sequence"/>
</dbReference>
<dbReference type="OrthoDB" id="9807828at2"/>
<protein>
    <recommendedName>
        <fullName evidence="3">TIGR02677 family protein</fullName>
    </recommendedName>
</protein>
<gene>
    <name evidence="1" type="ORF">BHF68_06005</name>
</gene>
<proteinExistence type="predicted"/>
<comment type="caution">
    <text evidence="1">The sequence shown here is derived from an EMBL/GenBank/DDBJ whole genome shotgun (WGS) entry which is preliminary data.</text>
</comment>